<feature type="transmembrane region" description="Helical" evidence="6">
    <location>
        <begin position="84"/>
        <end position="103"/>
    </location>
</feature>
<feature type="transmembrane region" description="Helical" evidence="6">
    <location>
        <begin position="341"/>
        <end position="358"/>
    </location>
</feature>
<keyword evidence="9" id="KW-1185">Reference proteome</keyword>
<sequence>MTTVRDLRSTSASRGTTVLPAMVLAVAGYQVNATMLTPALPDLMERLAVGSGLAGLAQTLFFLLAAVGQVTLTRMSDYWGRRRMLLATLSVLIVGEIVCATAPNIGIFIAGRLIQGVSAATFSLAYLIMHEFFSPARFGRALGIVTATNGGIAGFDAVIGGSIADLVGFRGVFAISLVLSLIALWAVYRTVPETPIASRGTMDWRGVALLAAGLTGIVLGLNQSGKWGWDSPATLGLLLAGLILLVGFLLAQRHSRDAVIDVSTLASRGVWPLLLTTTFTLAAAFGLLNFTIPLLAQTPDAGFGMSATLSALLFLTPASALGLVVAPIAGHFAPRFGWRRSVLLGSVGTTAVLAVLAIGPTSMWLVGGVLALLGITYTGYGLTTLTGLAVRNSPADKPGALPGLNGACFGVGASMGIAVASGAVTTFAADGPTQLAFRAALLTALGFGVLALVSSLFIAKESAEHQHSRAE</sequence>
<dbReference type="Pfam" id="PF07690">
    <property type="entry name" value="MFS_1"/>
    <property type="match status" value="1"/>
</dbReference>
<dbReference type="EMBL" id="FPAT01000001">
    <property type="protein sequence ID" value="SFT34128.1"/>
    <property type="molecule type" value="Genomic_DNA"/>
</dbReference>
<keyword evidence="4 6" id="KW-1133">Transmembrane helix</keyword>
<protein>
    <submittedName>
        <fullName evidence="8">Major Facilitator Superfamily protein</fullName>
    </submittedName>
</protein>
<evidence type="ECO:0000256" key="6">
    <source>
        <dbReference type="SAM" id="Phobius"/>
    </source>
</evidence>
<dbReference type="InterPro" id="IPR036259">
    <property type="entry name" value="MFS_trans_sf"/>
</dbReference>
<dbReference type="PROSITE" id="PS50850">
    <property type="entry name" value="MFS"/>
    <property type="match status" value="1"/>
</dbReference>
<organism evidence="8 9">
    <name type="scientific">Actinopolyspora righensis</name>
    <dbReference type="NCBI Taxonomy" id="995060"/>
    <lineage>
        <taxon>Bacteria</taxon>
        <taxon>Bacillati</taxon>
        <taxon>Actinomycetota</taxon>
        <taxon>Actinomycetes</taxon>
        <taxon>Actinopolysporales</taxon>
        <taxon>Actinopolysporaceae</taxon>
        <taxon>Actinopolyspora</taxon>
        <taxon>Actinopolyspora alba group</taxon>
    </lineage>
</organism>
<evidence type="ECO:0000313" key="9">
    <source>
        <dbReference type="Proteomes" id="UP000199165"/>
    </source>
</evidence>
<evidence type="ECO:0000256" key="5">
    <source>
        <dbReference type="ARBA" id="ARBA00023136"/>
    </source>
</evidence>
<feature type="transmembrane region" description="Helical" evidence="6">
    <location>
        <begin position="307"/>
        <end position="329"/>
    </location>
</feature>
<keyword evidence="2" id="KW-0813">Transport</keyword>
<feature type="domain" description="Major facilitator superfamily (MFS) profile" evidence="7">
    <location>
        <begin position="16"/>
        <end position="463"/>
    </location>
</feature>
<gene>
    <name evidence="8" type="ORF">SAMN04487904_101283</name>
</gene>
<feature type="transmembrane region" description="Helical" evidence="6">
    <location>
        <begin position="141"/>
        <end position="163"/>
    </location>
</feature>
<feature type="transmembrane region" description="Helical" evidence="6">
    <location>
        <begin position="203"/>
        <end position="221"/>
    </location>
</feature>
<feature type="transmembrane region" description="Helical" evidence="6">
    <location>
        <begin position="233"/>
        <end position="251"/>
    </location>
</feature>
<proteinExistence type="predicted"/>
<dbReference type="GO" id="GO:0022857">
    <property type="term" value="F:transmembrane transporter activity"/>
    <property type="evidence" value="ECO:0007669"/>
    <property type="project" value="InterPro"/>
</dbReference>
<comment type="subcellular location">
    <subcellularLocation>
        <location evidence="1">Cell membrane</location>
        <topology evidence="1">Multi-pass membrane protein</topology>
    </subcellularLocation>
</comment>
<feature type="transmembrane region" description="Helical" evidence="6">
    <location>
        <begin position="402"/>
        <end position="429"/>
    </location>
</feature>
<evidence type="ECO:0000256" key="4">
    <source>
        <dbReference type="ARBA" id="ARBA00022989"/>
    </source>
</evidence>
<dbReference type="SUPFAM" id="SSF103473">
    <property type="entry name" value="MFS general substrate transporter"/>
    <property type="match status" value="1"/>
</dbReference>
<dbReference type="Proteomes" id="UP000199165">
    <property type="component" value="Unassembled WGS sequence"/>
</dbReference>
<dbReference type="Gene3D" id="1.20.1250.20">
    <property type="entry name" value="MFS general substrate transporter like domains"/>
    <property type="match status" value="1"/>
</dbReference>
<dbReference type="InterPro" id="IPR020846">
    <property type="entry name" value="MFS_dom"/>
</dbReference>
<evidence type="ECO:0000256" key="2">
    <source>
        <dbReference type="ARBA" id="ARBA00022448"/>
    </source>
</evidence>
<dbReference type="PANTHER" id="PTHR42718">
    <property type="entry name" value="MAJOR FACILITATOR SUPERFAMILY MULTIDRUG TRANSPORTER MFSC"/>
    <property type="match status" value="1"/>
</dbReference>
<reference evidence="9" key="1">
    <citation type="submission" date="2016-10" db="EMBL/GenBank/DDBJ databases">
        <authorList>
            <person name="Varghese N."/>
            <person name="Submissions S."/>
        </authorList>
    </citation>
    <scope>NUCLEOTIDE SEQUENCE [LARGE SCALE GENOMIC DNA]</scope>
    <source>
        <strain evidence="9">DSM 45501</strain>
    </source>
</reference>
<evidence type="ECO:0000256" key="1">
    <source>
        <dbReference type="ARBA" id="ARBA00004651"/>
    </source>
</evidence>
<dbReference type="STRING" id="995060.SAMN04487904_101283"/>
<evidence type="ECO:0000256" key="3">
    <source>
        <dbReference type="ARBA" id="ARBA00022692"/>
    </source>
</evidence>
<feature type="transmembrane region" description="Helical" evidence="6">
    <location>
        <begin position="169"/>
        <end position="191"/>
    </location>
</feature>
<feature type="transmembrane region" description="Helical" evidence="6">
    <location>
        <begin position="364"/>
        <end position="390"/>
    </location>
</feature>
<keyword evidence="5 6" id="KW-0472">Membrane</keyword>
<name>A0A1I6X6W2_9ACTN</name>
<accession>A0A1I6X6W2</accession>
<feature type="transmembrane region" description="Helical" evidence="6">
    <location>
        <begin position="51"/>
        <end position="72"/>
    </location>
</feature>
<dbReference type="PANTHER" id="PTHR42718:SF9">
    <property type="entry name" value="MAJOR FACILITATOR SUPERFAMILY MULTIDRUG TRANSPORTER MFSC"/>
    <property type="match status" value="1"/>
</dbReference>
<dbReference type="RefSeq" id="WP_092972918.1">
    <property type="nucleotide sequence ID" value="NZ_FPAT01000001.1"/>
</dbReference>
<evidence type="ECO:0000313" key="8">
    <source>
        <dbReference type="EMBL" id="SFT34128.1"/>
    </source>
</evidence>
<dbReference type="InterPro" id="IPR011701">
    <property type="entry name" value="MFS"/>
</dbReference>
<dbReference type="GO" id="GO:0005886">
    <property type="term" value="C:plasma membrane"/>
    <property type="evidence" value="ECO:0007669"/>
    <property type="project" value="UniProtKB-SubCell"/>
</dbReference>
<evidence type="ECO:0000259" key="7">
    <source>
        <dbReference type="PROSITE" id="PS50850"/>
    </source>
</evidence>
<dbReference type="AlphaFoldDB" id="A0A1I6X6W2"/>
<feature type="transmembrane region" description="Helical" evidence="6">
    <location>
        <begin position="109"/>
        <end position="129"/>
    </location>
</feature>
<dbReference type="Gene3D" id="1.20.1720.10">
    <property type="entry name" value="Multidrug resistance protein D"/>
    <property type="match status" value="1"/>
</dbReference>
<feature type="transmembrane region" description="Helical" evidence="6">
    <location>
        <begin position="12"/>
        <end position="31"/>
    </location>
</feature>
<keyword evidence="3 6" id="KW-0812">Transmembrane</keyword>
<feature type="transmembrane region" description="Helical" evidence="6">
    <location>
        <begin position="271"/>
        <end position="295"/>
    </location>
</feature>
<feature type="transmembrane region" description="Helical" evidence="6">
    <location>
        <begin position="435"/>
        <end position="459"/>
    </location>
</feature>